<dbReference type="SMART" id="SM00398">
    <property type="entry name" value="HMG"/>
    <property type="match status" value="1"/>
</dbReference>
<dbReference type="PANTHER" id="PTHR48112">
    <property type="entry name" value="HIGH MOBILITY GROUP PROTEIN DSP1"/>
    <property type="match status" value="1"/>
</dbReference>
<reference evidence="5" key="1">
    <citation type="journal article" date="2020" name="Stud. Mycol.">
        <title>101 Dothideomycetes genomes: a test case for predicting lifestyles and emergence of pathogens.</title>
        <authorList>
            <person name="Haridas S."/>
            <person name="Albert R."/>
            <person name="Binder M."/>
            <person name="Bloem J."/>
            <person name="Labutti K."/>
            <person name="Salamov A."/>
            <person name="Andreopoulos B."/>
            <person name="Baker S."/>
            <person name="Barry K."/>
            <person name="Bills G."/>
            <person name="Bluhm B."/>
            <person name="Cannon C."/>
            <person name="Castanera R."/>
            <person name="Culley D."/>
            <person name="Daum C."/>
            <person name="Ezra D."/>
            <person name="Gonzalez J."/>
            <person name="Henrissat B."/>
            <person name="Kuo A."/>
            <person name="Liang C."/>
            <person name="Lipzen A."/>
            <person name="Lutzoni F."/>
            <person name="Magnuson J."/>
            <person name="Mondo S."/>
            <person name="Nolan M."/>
            <person name="Ohm R."/>
            <person name="Pangilinan J."/>
            <person name="Park H.-J."/>
            <person name="Ramirez L."/>
            <person name="Alfaro M."/>
            <person name="Sun H."/>
            <person name="Tritt A."/>
            <person name="Yoshinaga Y."/>
            <person name="Zwiers L.-H."/>
            <person name="Turgeon B."/>
            <person name="Goodwin S."/>
            <person name="Spatafora J."/>
            <person name="Crous P."/>
            <person name="Grigoriev I."/>
        </authorList>
    </citation>
    <scope>NUCLEOTIDE SEQUENCE</scope>
    <source>
        <strain evidence="5">CBS 133067</strain>
    </source>
</reference>
<feature type="region of interest" description="Disordered" evidence="3">
    <location>
        <begin position="79"/>
        <end position="102"/>
    </location>
</feature>
<dbReference type="GO" id="GO:0003677">
    <property type="term" value="F:DNA binding"/>
    <property type="evidence" value="ECO:0007669"/>
    <property type="project" value="UniProtKB-UniRule"/>
</dbReference>
<proteinExistence type="predicted"/>
<dbReference type="Proteomes" id="UP000799772">
    <property type="component" value="Unassembled WGS sequence"/>
</dbReference>
<dbReference type="PROSITE" id="PS50118">
    <property type="entry name" value="HMG_BOX_2"/>
    <property type="match status" value="1"/>
</dbReference>
<gene>
    <name evidence="5" type="ORF">NA57DRAFT_55068</name>
</gene>
<feature type="compositionally biased region" description="Polar residues" evidence="3">
    <location>
        <begin position="254"/>
        <end position="264"/>
    </location>
</feature>
<feature type="compositionally biased region" description="Acidic residues" evidence="3">
    <location>
        <begin position="205"/>
        <end position="233"/>
    </location>
</feature>
<dbReference type="AlphaFoldDB" id="A0A9P4IG72"/>
<dbReference type="InterPro" id="IPR050342">
    <property type="entry name" value="HMGB"/>
</dbReference>
<accession>A0A9P4IG72</accession>
<evidence type="ECO:0000256" key="1">
    <source>
        <dbReference type="ARBA" id="ARBA00023125"/>
    </source>
</evidence>
<keyword evidence="1 2" id="KW-0238">DNA-binding</keyword>
<evidence type="ECO:0000313" key="6">
    <source>
        <dbReference type="Proteomes" id="UP000799772"/>
    </source>
</evidence>
<evidence type="ECO:0000256" key="3">
    <source>
        <dbReference type="SAM" id="MobiDB-lite"/>
    </source>
</evidence>
<evidence type="ECO:0000259" key="4">
    <source>
        <dbReference type="PROSITE" id="PS50118"/>
    </source>
</evidence>
<comment type="caution">
    <text evidence="5">The sequence shown here is derived from an EMBL/GenBank/DDBJ whole genome shotgun (WGS) entry which is preliminary data.</text>
</comment>
<dbReference type="OrthoDB" id="5550281at2759"/>
<evidence type="ECO:0000256" key="2">
    <source>
        <dbReference type="PROSITE-ProRule" id="PRU00267"/>
    </source>
</evidence>
<protein>
    <recommendedName>
        <fullName evidence="4">HMG box domain-containing protein</fullName>
    </recommendedName>
</protein>
<dbReference type="PANTHER" id="PTHR48112:SF5">
    <property type="entry name" value="BOX PROTEIN, PUTATIVE (AFU_ORTHOLOGUE AFUA_1G04550)-RELATED"/>
    <property type="match status" value="1"/>
</dbReference>
<dbReference type="InterPro" id="IPR009071">
    <property type="entry name" value="HMG_box_dom"/>
</dbReference>
<sequence length="336" mass="37052">MTRPKKDDKAKENAQLMISVEEFMRTRDNVVTSLTTLQGAIKDLLNAYISHTTSILGGSSGTELNAVTANIVNSAAAGIEDDKTKKKKQRRKKDPNAPKAPPTAYFLYAQHARPIIKNDLGESAKGDAVTLEASKRWNALNEEEKELMPFESWRMLYKENFAKYKTELAEYNVDKAARGEAVEEEEDMPHDLELEVDAIAAVEPGAEEEAVAEEEEEEESSEDTDEEDEEEEAPAPPPKQEATPKKRGKGAKQNGVTETAAQKQTPVPLPTPATAADKAKSPDKKRKGAAVEETAEEPKKKKGRKGKVETVEETIEPPVTPAEKDKKRKRKGDTKA</sequence>
<dbReference type="GO" id="GO:0005634">
    <property type="term" value="C:nucleus"/>
    <property type="evidence" value="ECO:0007669"/>
    <property type="project" value="UniProtKB-UniRule"/>
</dbReference>
<feature type="domain" description="HMG box" evidence="4">
    <location>
        <begin position="98"/>
        <end position="172"/>
    </location>
</feature>
<dbReference type="SUPFAM" id="SSF47095">
    <property type="entry name" value="HMG-box"/>
    <property type="match status" value="1"/>
</dbReference>
<keyword evidence="6" id="KW-1185">Reference proteome</keyword>
<name>A0A9P4IG72_9PEZI</name>
<feature type="DNA-binding region" description="HMG box" evidence="2">
    <location>
        <begin position="98"/>
        <end position="172"/>
    </location>
</feature>
<evidence type="ECO:0000313" key="5">
    <source>
        <dbReference type="EMBL" id="KAF2101000.1"/>
    </source>
</evidence>
<feature type="region of interest" description="Disordered" evidence="3">
    <location>
        <begin position="201"/>
        <end position="336"/>
    </location>
</feature>
<dbReference type="EMBL" id="ML978124">
    <property type="protein sequence ID" value="KAF2101000.1"/>
    <property type="molecule type" value="Genomic_DNA"/>
</dbReference>
<dbReference type="Pfam" id="PF09011">
    <property type="entry name" value="HMG_box_2"/>
    <property type="match status" value="1"/>
</dbReference>
<keyword evidence="2" id="KW-0539">Nucleus</keyword>
<dbReference type="InterPro" id="IPR036910">
    <property type="entry name" value="HMG_box_dom_sf"/>
</dbReference>
<organism evidence="5 6">
    <name type="scientific">Rhizodiscina lignyota</name>
    <dbReference type="NCBI Taxonomy" id="1504668"/>
    <lineage>
        <taxon>Eukaryota</taxon>
        <taxon>Fungi</taxon>
        <taxon>Dikarya</taxon>
        <taxon>Ascomycota</taxon>
        <taxon>Pezizomycotina</taxon>
        <taxon>Dothideomycetes</taxon>
        <taxon>Pleosporomycetidae</taxon>
        <taxon>Aulographales</taxon>
        <taxon>Rhizodiscinaceae</taxon>
        <taxon>Rhizodiscina</taxon>
    </lineage>
</organism>
<feature type="compositionally biased region" description="Basic residues" evidence="3">
    <location>
        <begin position="326"/>
        <end position="336"/>
    </location>
</feature>
<dbReference type="Gene3D" id="1.10.30.10">
    <property type="entry name" value="High mobility group box domain"/>
    <property type="match status" value="1"/>
</dbReference>